<evidence type="ECO:0000313" key="9">
    <source>
        <dbReference type="Proteomes" id="UP000671862"/>
    </source>
</evidence>
<feature type="transmembrane region" description="Helical" evidence="7">
    <location>
        <begin position="57"/>
        <end position="82"/>
    </location>
</feature>
<accession>A0ABX7S6L3</accession>
<comment type="subcellular location">
    <subcellularLocation>
        <location evidence="1">Cell membrane</location>
        <topology evidence="1">Multi-pass membrane protein</topology>
    </subcellularLocation>
</comment>
<evidence type="ECO:0000256" key="7">
    <source>
        <dbReference type="SAM" id="Phobius"/>
    </source>
</evidence>
<feature type="transmembrane region" description="Helical" evidence="7">
    <location>
        <begin position="235"/>
        <end position="259"/>
    </location>
</feature>
<proteinExistence type="inferred from homology"/>
<gene>
    <name evidence="8" type="ORF">JYK00_06990</name>
</gene>
<evidence type="ECO:0000256" key="1">
    <source>
        <dbReference type="ARBA" id="ARBA00004651"/>
    </source>
</evidence>
<feature type="transmembrane region" description="Helical" evidence="7">
    <location>
        <begin position="299"/>
        <end position="320"/>
    </location>
</feature>
<sequence length="325" mass="35751">MLFFNDILMTILYYLKADWYILLIGILLAVGIVVYLDPEKVRGYLAKNSRLSIPGSVGVGAFTPLCACGTMAVILAMFASAMPWGPVMAFLVSSPLTSPSEFMFQTAFFGTKFAVAVLISSIFLGLSSGFIAHILDRKTTFFKEQFRTKIRGENSCCGEISTNSQQNSLCCTKIILPKSRSFIKKYKIDEFVERFITVGIKKILLLFILFIAIGRVVEMIVPQEWIMTLFSAEKAYSIILGATIGLPLYISGSASLPLMRSFMNSGAGEGAIMAFLITGKATGIPVIMGMSIILKKRAILFYLGFIYLGGILSGYLYQLLLDMGF</sequence>
<comment type="similarity">
    <text evidence="2">Belongs to the UPF0718 family.</text>
</comment>
<keyword evidence="9" id="KW-1185">Reference proteome</keyword>
<keyword evidence="6 7" id="KW-0472">Membrane</keyword>
<protein>
    <submittedName>
        <fullName evidence="8">Permease</fullName>
    </submittedName>
</protein>
<dbReference type="InterPro" id="IPR052923">
    <property type="entry name" value="UPF0718"/>
</dbReference>
<keyword evidence="3" id="KW-1003">Cell membrane</keyword>
<feature type="transmembrane region" description="Helical" evidence="7">
    <location>
        <begin position="102"/>
        <end position="135"/>
    </location>
</feature>
<evidence type="ECO:0000256" key="6">
    <source>
        <dbReference type="ARBA" id="ARBA00023136"/>
    </source>
</evidence>
<feature type="transmembrane region" description="Helical" evidence="7">
    <location>
        <begin position="203"/>
        <end position="223"/>
    </location>
</feature>
<name>A0ABX7S6L3_9BACT</name>
<dbReference type="RefSeq" id="WP_207566201.1">
    <property type="nucleotide sequence ID" value="NZ_CP071446.1"/>
</dbReference>
<dbReference type="PANTHER" id="PTHR34184:SF4">
    <property type="entry name" value="UPF0718 PROTEIN YCGR"/>
    <property type="match status" value="1"/>
</dbReference>
<keyword evidence="5 7" id="KW-1133">Transmembrane helix</keyword>
<keyword evidence="4 7" id="KW-0812">Transmembrane</keyword>
<evidence type="ECO:0000256" key="2">
    <source>
        <dbReference type="ARBA" id="ARBA00006386"/>
    </source>
</evidence>
<dbReference type="PANTHER" id="PTHR34184">
    <property type="entry name" value="UPF0718 PROTEIN YCGR"/>
    <property type="match status" value="1"/>
</dbReference>
<evidence type="ECO:0000313" key="8">
    <source>
        <dbReference type="EMBL" id="QTA37476.1"/>
    </source>
</evidence>
<dbReference type="EMBL" id="CP071446">
    <property type="protein sequence ID" value="QTA37476.1"/>
    <property type="molecule type" value="Genomic_DNA"/>
</dbReference>
<feature type="transmembrane region" description="Helical" evidence="7">
    <location>
        <begin position="271"/>
        <end position="293"/>
    </location>
</feature>
<reference evidence="8 9" key="1">
    <citation type="submission" date="2021-03" db="EMBL/GenBank/DDBJ databases">
        <title>Thermosipho ferrireducens sp.nov., an anaerobic thermophilic iron-reducing bacterium isolated from a deep-sea hydrothermal sulfide deposits.</title>
        <authorList>
            <person name="Zeng X."/>
            <person name="Chen Y."/>
            <person name="Shao Z."/>
        </authorList>
    </citation>
    <scope>NUCLEOTIDE SEQUENCE [LARGE SCALE GENOMIC DNA]</scope>
    <source>
        <strain evidence="8 9">JL129W03</strain>
    </source>
</reference>
<feature type="transmembrane region" description="Helical" evidence="7">
    <location>
        <begin position="19"/>
        <end position="36"/>
    </location>
</feature>
<dbReference type="Proteomes" id="UP000671862">
    <property type="component" value="Chromosome"/>
</dbReference>
<dbReference type="Pfam" id="PF03773">
    <property type="entry name" value="ArsP_1"/>
    <property type="match status" value="1"/>
</dbReference>
<dbReference type="InterPro" id="IPR005524">
    <property type="entry name" value="DUF318"/>
</dbReference>
<evidence type="ECO:0000256" key="3">
    <source>
        <dbReference type="ARBA" id="ARBA00022475"/>
    </source>
</evidence>
<evidence type="ECO:0000256" key="4">
    <source>
        <dbReference type="ARBA" id="ARBA00022692"/>
    </source>
</evidence>
<evidence type="ECO:0000256" key="5">
    <source>
        <dbReference type="ARBA" id="ARBA00022989"/>
    </source>
</evidence>
<organism evidence="8 9">
    <name type="scientific">Thermosipho ferrireducens</name>
    <dbReference type="NCBI Taxonomy" id="2571116"/>
    <lineage>
        <taxon>Bacteria</taxon>
        <taxon>Thermotogati</taxon>
        <taxon>Thermotogota</taxon>
        <taxon>Thermotogae</taxon>
        <taxon>Thermotogales</taxon>
        <taxon>Fervidobacteriaceae</taxon>
        <taxon>Thermosipho</taxon>
    </lineage>
</organism>